<dbReference type="InterPro" id="IPR011010">
    <property type="entry name" value="DNA_brk_join_enz"/>
</dbReference>
<evidence type="ECO:0000256" key="1">
    <source>
        <dbReference type="ARBA" id="ARBA00023172"/>
    </source>
</evidence>
<dbReference type="InterPro" id="IPR024457">
    <property type="entry name" value="Putative_integrase_N"/>
</dbReference>
<organism evidence="4 5">
    <name type="scientific">Candidatus Methylumidiphilus alinenensis</name>
    <dbReference type="NCBI Taxonomy" id="2202197"/>
    <lineage>
        <taxon>Bacteria</taxon>
        <taxon>Pseudomonadati</taxon>
        <taxon>Pseudomonadota</taxon>
        <taxon>Gammaproteobacteria</taxon>
        <taxon>Methylococcales</taxon>
        <taxon>Candidatus Methylumidiphilus</taxon>
    </lineage>
</organism>
<dbReference type="EMBL" id="QJPH01000356">
    <property type="protein sequence ID" value="PZN76643.1"/>
    <property type="molecule type" value="Genomic_DNA"/>
</dbReference>
<accession>A0A2W4QZF6</accession>
<dbReference type="GO" id="GO:0003677">
    <property type="term" value="F:DNA binding"/>
    <property type="evidence" value="ECO:0007669"/>
    <property type="project" value="InterPro"/>
</dbReference>
<comment type="caution">
    <text evidence="4">The sequence shown here is derived from an EMBL/GenBank/DDBJ whole genome shotgun (WGS) entry which is preliminary data.</text>
</comment>
<proteinExistence type="predicted"/>
<reference evidence="4 5" key="1">
    <citation type="journal article" date="2018" name="Aquat. Microb. Ecol.">
        <title>Gammaproteobacterial methanotrophs dominate.</title>
        <authorList>
            <person name="Rissanen A.J."/>
            <person name="Saarenheimo J."/>
            <person name="Tiirola M."/>
            <person name="Peura S."/>
            <person name="Aalto S.L."/>
            <person name="Karvinen A."/>
            <person name="Nykanen H."/>
        </authorList>
    </citation>
    <scope>NUCLEOTIDE SEQUENCE [LARGE SCALE GENOMIC DNA]</scope>
    <source>
        <strain evidence="4">AMbin10</strain>
    </source>
</reference>
<dbReference type="Pfam" id="PF12834">
    <property type="entry name" value="Phage_int_SAM_2"/>
    <property type="match status" value="1"/>
</dbReference>
<evidence type="ECO:0000259" key="3">
    <source>
        <dbReference type="Pfam" id="PF12835"/>
    </source>
</evidence>
<sequence length="292" mass="33489">MDDLQWDLKKLTRQHREDSIGTQTARYQSLDLIARQLKEMGYRNMRADSLKPKHAEALVRRWQGEGLSAGTIKNRLSHLRWWAEKIGRPHAVPDGNGRLGVENRVYVQDQGKQTGLDPDKLAQVNDAHLRLSLELQAHFGLRREEAIKFQPAYAVRDGYIHLKPSWTKGGRPRDIPVRNDAQRELLERARQLAGNGSLIPAGRSYAEQKNRYERETRRVGIADGDRKAHGLRHGYAQQRYLELTGWKATHAGGPRREELTPQQREADHAARLVISQEMGHNREEVTAVYLGR</sequence>
<dbReference type="InterPro" id="IPR024456">
    <property type="entry name" value="Integrase_catalytic_putative"/>
</dbReference>
<dbReference type="Pfam" id="PF12835">
    <property type="entry name" value="Integrase_1"/>
    <property type="match status" value="1"/>
</dbReference>
<gene>
    <name evidence="4" type="ORF">DM484_16100</name>
</gene>
<dbReference type="GO" id="GO:0006310">
    <property type="term" value="P:DNA recombination"/>
    <property type="evidence" value="ECO:0007669"/>
    <property type="project" value="UniProtKB-KW"/>
</dbReference>
<dbReference type="InterPro" id="IPR013762">
    <property type="entry name" value="Integrase-like_cat_sf"/>
</dbReference>
<evidence type="ECO:0000313" key="5">
    <source>
        <dbReference type="Proteomes" id="UP000249396"/>
    </source>
</evidence>
<name>A0A2W4QZF6_9GAMM</name>
<dbReference type="SUPFAM" id="SSF56349">
    <property type="entry name" value="DNA breaking-rejoining enzymes"/>
    <property type="match status" value="1"/>
</dbReference>
<feature type="domain" description="Putative integrase N-terminal" evidence="2">
    <location>
        <begin position="1"/>
        <end position="89"/>
    </location>
</feature>
<protein>
    <submittedName>
        <fullName evidence="4">Integrase</fullName>
    </submittedName>
</protein>
<dbReference type="Gene3D" id="1.10.443.10">
    <property type="entry name" value="Intergrase catalytic core"/>
    <property type="match status" value="1"/>
</dbReference>
<dbReference type="AlphaFoldDB" id="A0A2W4QZF6"/>
<feature type="domain" description="Integrase catalytic" evidence="3">
    <location>
        <begin position="122"/>
        <end position="238"/>
    </location>
</feature>
<dbReference type="GO" id="GO:0015074">
    <property type="term" value="P:DNA integration"/>
    <property type="evidence" value="ECO:0007669"/>
    <property type="project" value="InterPro"/>
</dbReference>
<dbReference type="Proteomes" id="UP000249396">
    <property type="component" value="Unassembled WGS sequence"/>
</dbReference>
<evidence type="ECO:0000313" key="4">
    <source>
        <dbReference type="EMBL" id="PZN76643.1"/>
    </source>
</evidence>
<keyword evidence="1" id="KW-0233">DNA recombination</keyword>
<evidence type="ECO:0000259" key="2">
    <source>
        <dbReference type="Pfam" id="PF12834"/>
    </source>
</evidence>